<dbReference type="Proteomes" id="UP000239504">
    <property type="component" value="Unassembled WGS sequence"/>
</dbReference>
<dbReference type="AlphaFoldDB" id="A0A2S7K4D6"/>
<evidence type="ECO:0000313" key="1">
    <source>
        <dbReference type="EMBL" id="PQA87359.1"/>
    </source>
</evidence>
<comment type="caution">
    <text evidence="1">The sequence shown here is derived from an EMBL/GenBank/DDBJ whole genome shotgun (WGS) entry which is preliminary data.</text>
</comment>
<sequence>MRGETNVRHGAQFKPELKISTQQLFRLVLIPTVARVRAIADIGRGLHRSCAQVEAIVSGTAAKGRRRFIRSLRFSDIFVIFANDSSVVLALNSTILRIDRRLMPVMVDAGWPGHVGYGLIRSLL</sequence>
<keyword evidence="2" id="KW-1185">Reference proteome</keyword>
<protein>
    <submittedName>
        <fullName evidence="1">Uncharacterized protein</fullName>
    </submittedName>
</protein>
<proteinExistence type="predicted"/>
<dbReference type="EMBL" id="PJCH01000009">
    <property type="protein sequence ID" value="PQA87359.1"/>
    <property type="molecule type" value="Genomic_DNA"/>
</dbReference>
<evidence type="ECO:0000313" key="2">
    <source>
        <dbReference type="Proteomes" id="UP000239504"/>
    </source>
</evidence>
<accession>A0A2S7K4D6</accession>
<gene>
    <name evidence="1" type="ORF">CW354_13095</name>
</gene>
<organism evidence="1 2">
    <name type="scientific">Hyphococcus luteus</name>
    <dbReference type="NCBI Taxonomy" id="2058213"/>
    <lineage>
        <taxon>Bacteria</taxon>
        <taxon>Pseudomonadati</taxon>
        <taxon>Pseudomonadota</taxon>
        <taxon>Alphaproteobacteria</taxon>
        <taxon>Parvularculales</taxon>
        <taxon>Parvularculaceae</taxon>
        <taxon>Hyphococcus</taxon>
    </lineage>
</organism>
<name>A0A2S7K4D6_9PROT</name>
<reference evidence="1 2" key="1">
    <citation type="submission" date="2017-12" db="EMBL/GenBank/DDBJ databases">
        <authorList>
            <person name="Hurst M.R.H."/>
        </authorList>
    </citation>
    <scope>NUCLEOTIDE SEQUENCE [LARGE SCALE GENOMIC DNA]</scope>
    <source>
        <strain evidence="1 2">SY-3-19</strain>
    </source>
</reference>